<proteinExistence type="inferred from homology"/>
<dbReference type="PROSITE" id="PS00687">
    <property type="entry name" value="ALDEHYDE_DEHYDR_GLU"/>
    <property type="match status" value="1"/>
</dbReference>
<gene>
    <name evidence="6" type="ORF">C8D89_101746</name>
</gene>
<dbReference type="RefSeq" id="WP_116706638.1">
    <property type="nucleotide sequence ID" value="NZ_QEKW01000001.1"/>
</dbReference>
<protein>
    <submittedName>
        <fullName evidence="6">Acyl-CoA reductase-like NAD-dependent aldehyde dehydrogenase</fullName>
    </submittedName>
</protein>
<dbReference type="FunFam" id="3.40.605.10:FF:000007">
    <property type="entry name" value="NAD/NADP-dependent betaine aldehyde dehydrogenase"/>
    <property type="match status" value="1"/>
</dbReference>
<dbReference type="GO" id="GO:0016620">
    <property type="term" value="F:oxidoreductase activity, acting on the aldehyde or oxo group of donors, NAD or NADP as acceptor"/>
    <property type="evidence" value="ECO:0007669"/>
    <property type="project" value="InterPro"/>
</dbReference>
<evidence type="ECO:0000256" key="3">
    <source>
        <dbReference type="PROSITE-ProRule" id="PRU10007"/>
    </source>
</evidence>
<dbReference type="Gene3D" id="3.40.605.10">
    <property type="entry name" value="Aldehyde Dehydrogenase, Chain A, domain 1"/>
    <property type="match status" value="1"/>
</dbReference>
<evidence type="ECO:0000313" key="6">
    <source>
        <dbReference type="EMBL" id="PVZ14878.1"/>
    </source>
</evidence>
<feature type="domain" description="Aldehyde dehydrogenase" evidence="5">
    <location>
        <begin position="34"/>
        <end position="497"/>
    </location>
</feature>
<dbReference type="AlphaFoldDB" id="A0A2U1FRT2"/>
<dbReference type="PANTHER" id="PTHR42804:SF1">
    <property type="entry name" value="ALDEHYDE DEHYDROGENASE-RELATED"/>
    <property type="match status" value="1"/>
</dbReference>
<sequence>MAPRNGTESSEPELEHAGDAVYEVYDKLFIDGSWVEPASDREIEVVSASTEEVIGRVPEAVEADADAAVEAARRAFDDPARWSGLAPAERAAALRRLAVEVSARCDETVRRVSSQNGMPVQIGAMSEAVLPATLLGYYADLIEASPSEETRPGLLGGSTVVRREPVGVVAAIIPFNYPQTLTFFKLAPALAAGCTVVLKPSSSTVLDAYLLAEAVEAAGLPPGVVNIVSGRGEIGAYLAAHPRVDKVAFTGSTSVGRAIAETCGRLLRPVTLELGGKSAAIVLDDADLLPRLDAVFAATMLNNGQTCYLCTRVLAPRTRYEEVVEALTALTGSLTIGDPLDPATQIGPLVSARQRDRVEGYIAKGVSDGATLVTGGGRPAHLDRGWFVEPTIFTEVDNRSAIAQEEIFGPVLAVIPYRDTDEAVSIANDSDYGLGGSVWSSDPDRAMAVAARVRSGSVGINSYMLDIGAPFGGVKASGIGRELGPEGLSSYQSLKSIYQQS</sequence>
<organism evidence="6 7">
    <name type="scientific">Actinomycetospora cinnamomea</name>
    <dbReference type="NCBI Taxonomy" id="663609"/>
    <lineage>
        <taxon>Bacteria</taxon>
        <taxon>Bacillati</taxon>
        <taxon>Actinomycetota</taxon>
        <taxon>Actinomycetes</taxon>
        <taxon>Pseudonocardiales</taxon>
        <taxon>Pseudonocardiaceae</taxon>
        <taxon>Actinomycetospora</taxon>
    </lineage>
</organism>
<comment type="similarity">
    <text evidence="1 4">Belongs to the aldehyde dehydrogenase family.</text>
</comment>
<dbReference type="FunFam" id="3.40.309.10:FF:000012">
    <property type="entry name" value="Betaine aldehyde dehydrogenase"/>
    <property type="match status" value="1"/>
</dbReference>
<accession>A0A2U1FRT2</accession>
<feature type="active site" evidence="3">
    <location>
        <position position="273"/>
    </location>
</feature>
<dbReference type="InterPro" id="IPR016162">
    <property type="entry name" value="Ald_DH_N"/>
</dbReference>
<reference evidence="6 7" key="1">
    <citation type="submission" date="2018-04" db="EMBL/GenBank/DDBJ databases">
        <title>Genomic Encyclopedia of Type Strains, Phase IV (KMG-IV): sequencing the most valuable type-strain genomes for metagenomic binning, comparative biology and taxonomic classification.</title>
        <authorList>
            <person name="Goeker M."/>
        </authorList>
    </citation>
    <scope>NUCLEOTIDE SEQUENCE [LARGE SCALE GENOMIC DNA]</scope>
    <source>
        <strain evidence="6 7">DSM 45771</strain>
    </source>
</reference>
<evidence type="ECO:0000256" key="4">
    <source>
        <dbReference type="RuleBase" id="RU003345"/>
    </source>
</evidence>
<keyword evidence="7" id="KW-1185">Reference proteome</keyword>
<dbReference type="Proteomes" id="UP000245639">
    <property type="component" value="Unassembled WGS sequence"/>
</dbReference>
<dbReference type="InterPro" id="IPR029510">
    <property type="entry name" value="Ald_DH_CS_GLU"/>
</dbReference>
<dbReference type="InterPro" id="IPR016161">
    <property type="entry name" value="Ald_DH/histidinol_DH"/>
</dbReference>
<dbReference type="SUPFAM" id="SSF53720">
    <property type="entry name" value="ALDH-like"/>
    <property type="match status" value="1"/>
</dbReference>
<dbReference type="Pfam" id="PF00171">
    <property type="entry name" value="Aldedh"/>
    <property type="match status" value="1"/>
</dbReference>
<comment type="caution">
    <text evidence="6">The sequence shown here is derived from an EMBL/GenBank/DDBJ whole genome shotgun (WGS) entry which is preliminary data.</text>
</comment>
<dbReference type="InterPro" id="IPR015590">
    <property type="entry name" value="Aldehyde_DH_dom"/>
</dbReference>
<dbReference type="OrthoDB" id="6882680at2"/>
<keyword evidence="2 4" id="KW-0560">Oxidoreductase</keyword>
<evidence type="ECO:0000256" key="1">
    <source>
        <dbReference type="ARBA" id="ARBA00009986"/>
    </source>
</evidence>
<dbReference type="CDD" id="cd07139">
    <property type="entry name" value="ALDH_AldA-Rv0768"/>
    <property type="match status" value="1"/>
</dbReference>
<evidence type="ECO:0000256" key="2">
    <source>
        <dbReference type="ARBA" id="ARBA00023002"/>
    </source>
</evidence>
<name>A0A2U1FRT2_9PSEU</name>
<evidence type="ECO:0000259" key="5">
    <source>
        <dbReference type="Pfam" id="PF00171"/>
    </source>
</evidence>
<dbReference type="Gene3D" id="3.40.309.10">
    <property type="entry name" value="Aldehyde Dehydrogenase, Chain A, domain 2"/>
    <property type="match status" value="1"/>
</dbReference>
<evidence type="ECO:0000313" key="7">
    <source>
        <dbReference type="Proteomes" id="UP000245639"/>
    </source>
</evidence>
<dbReference type="PANTHER" id="PTHR42804">
    <property type="entry name" value="ALDEHYDE DEHYDROGENASE"/>
    <property type="match status" value="1"/>
</dbReference>
<dbReference type="EMBL" id="QEKW01000001">
    <property type="protein sequence ID" value="PVZ14878.1"/>
    <property type="molecule type" value="Genomic_DNA"/>
</dbReference>
<dbReference type="InterPro" id="IPR016163">
    <property type="entry name" value="Ald_DH_C"/>
</dbReference>